<accession>A0A1H4CES2</accession>
<name>A0A1H4CES2_9BACT</name>
<dbReference type="AlphaFoldDB" id="A0A1H4CES2"/>
<gene>
    <name evidence="1" type="ORF">SAMN05192529_13113</name>
</gene>
<evidence type="ECO:0000313" key="2">
    <source>
        <dbReference type="Proteomes" id="UP000199041"/>
    </source>
</evidence>
<dbReference type="RefSeq" id="WP_091401003.1">
    <property type="nucleotide sequence ID" value="NZ_FNQY01000031.1"/>
</dbReference>
<dbReference type="OrthoDB" id="799568at2"/>
<keyword evidence="2" id="KW-1185">Reference proteome</keyword>
<evidence type="ECO:0000313" key="1">
    <source>
        <dbReference type="EMBL" id="SEA58906.1"/>
    </source>
</evidence>
<proteinExistence type="predicted"/>
<sequence length="79" mass="8749">MTIWETEIIAVNPHTGKLCTFAGPHVRAFTPGLAQQWCDTNGYGYLKVTGGRIVQEVPCIPGTNKPDWSRAKNYDAELN</sequence>
<dbReference type="STRING" id="551991.SAMN05192529_13113"/>
<dbReference type="EMBL" id="FNQY01000031">
    <property type="protein sequence ID" value="SEA58906.1"/>
    <property type="molecule type" value="Genomic_DNA"/>
</dbReference>
<organism evidence="1 2">
    <name type="scientific">Arachidicoccus rhizosphaerae</name>
    <dbReference type="NCBI Taxonomy" id="551991"/>
    <lineage>
        <taxon>Bacteria</taxon>
        <taxon>Pseudomonadati</taxon>
        <taxon>Bacteroidota</taxon>
        <taxon>Chitinophagia</taxon>
        <taxon>Chitinophagales</taxon>
        <taxon>Chitinophagaceae</taxon>
        <taxon>Arachidicoccus</taxon>
    </lineage>
</organism>
<protein>
    <submittedName>
        <fullName evidence="1">Uncharacterized protein</fullName>
    </submittedName>
</protein>
<reference evidence="1 2" key="1">
    <citation type="submission" date="2016-10" db="EMBL/GenBank/DDBJ databases">
        <authorList>
            <person name="de Groot N.N."/>
        </authorList>
    </citation>
    <scope>NUCLEOTIDE SEQUENCE [LARGE SCALE GENOMIC DNA]</scope>
    <source>
        <strain evidence="1 2">Vu-144</strain>
    </source>
</reference>
<dbReference type="Proteomes" id="UP000199041">
    <property type="component" value="Unassembled WGS sequence"/>
</dbReference>